<proteinExistence type="predicted"/>
<dbReference type="Pfam" id="PF13855">
    <property type="entry name" value="LRR_8"/>
    <property type="match status" value="2"/>
</dbReference>
<reference evidence="5" key="3">
    <citation type="submission" date="2025-08" db="UniProtKB">
        <authorList>
            <consortium name="Ensembl"/>
        </authorList>
    </citation>
    <scope>IDENTIFICATION</scope>
</reference>
<dbReference type="EMBL" id="AGCU01070501">
    <property type="status" value="NOT_ANNOTATED_CDS"/>
    <property type="molecule type" value="Genomic_DNA"/>
</dbReference>
<dbReference type="FunFam" id="3.80.10.10:FF:000770">
    <property type="entry name" value="Uncharacterized protein"/>
    <property type="match status" value="1"/>
</dbReference>
<reference evidence="6" key="2">
    <citation type="journal article" date="2013" name="Nat. Genet.">
        <title>The draft genomes of soft-shell turtle and green sea turtle yield insights into the development and evolution of the turtle-specific body plan.</title>
        <authorList>
            <person name="Wang Z."/>
            <person name="Pascual-Anaya J."/>
            <person name="Zadissa A."/>
            <person name="Li W."/>
            <person name="Niimura Y."/>
            <person name="Huang Z."/>
            <person name="Li C."/>
            <person name="White S."/>
            <person name="Xiong Z."/>
            <person name="Fang D."/>
            <person name="Wang B."/>
            <person name="Ming Y."/>
            <person name="Chen Y."/>
            <person name="Zheng Y."/>
            <person name="Kuraku S."/>
            <person name="Pignatelli M."/>
            <person name="Herrero J."/>
            <person name="Beal K."/>
            <person name="Nozawa M."/>
            <person name="Li Q."/>
            <person name="Wang J."/>
            <person name="Zhang H."/>
            <person name="Yu L."/>
            <person name="Shigenobu S."/>
            <person name="Wang J."/>
            <person name="Liu J."/>
            <person name="Flicek P."/>
            <person name="Searle S."/>
            <person name="Wang J."/>
            <person name="Kuratani S."/>
            <person name="Yin Y."/>
            <person name="Aken B."/>
            <person name="Zhang G."/>
            <person name="Irie N."/>
        </authorList>
    </citation>
    <scope>NUCLEOTIDE SEQUENCE [LARGE SCALE GENOMIC DNA]</scope>
    <source>
        <strain evidence="6">Daiwa-1</strain>
    </source>
</reference>
<organism evidence="5 6">
    <name type="scientific">Pelodiscus sinensis</name>
    <name type="common">Chinese softshell turtle</name>
    <name type="synonym">Trionyx sinensis</name>
    <dbReference type="NCBI Taxonomy" id="13735"/>
    <lineage>
        <taxon>Eukaryota</taxon>
        <taxon>Metazoa</taxon>
        <taxon>Chordata</taxon>
        <taxon>Craniata</taxon>
        <taxon>Vertebrata</taxon>
        <taxon>Euteleostomi</taxon>
        <taxon>Archelosauria</taxon>
        <taxon>Testudinata</taxon>
        <taxon>Testudines</taxon>
        <taxon>Cryptodira</taxon>
        <taxon>Trionychia</taxon>
        <taxon>Trionychidae</taxon>
        <taxon>Pelodiscus</taxon>
    </lineage>
</organism>
<protein>
    <recommendedName>
        <fullName evidence="7">GP1BA protein</fullName>
    </recommendedName>
</protein>
<dbReference type="PANTHER" id="PTHR24366">
    <property type="entry name" value="IG(IMMUNOGLOBULIN) AND LRR(LEUCINE RICH REPEAT) DOMAINS"/>
    <property type="match status" value="1"/>
</dbReference>
<dbReference type="GO" id="GO:0005886">
    <property type="term" value="C:plasma membrane"/>
    <property type="evidence" value="ECO:0007669"/>
    <property type="project" value="TreeGrafter"/>
</dbReference>
<evidence type="ECO:0000256" key="2">
    <source>
        <dbReference type="ARBA" id="ARBA00022729"/>
    </source>
</evidence>
<evidence type="ECO:0000256" key="4">
    <source>
        <dbReference type="ARBA" id="ARBA00023180"/>
    </source>
</evidence>
<dbReference type="Gene3D" id="3.80.10.10">
    <property type="entry name" value="Ribonuclease Inhibitor"/>
    <property type="match status" value="1"/>
</dbReference>
<dbReference type="STRING" id="13735.ENSPSIP00000001783"/>
<dbReference type="InterPro" id="IPR003591">
    <property type="entry name" value="Leu-rich_rpt_typical-subtyp"/>
</dbReference>
<evidence type="ECO:0000256" key="1">
    <source>
        <dbReference type="ARBA" id="ARBA00022614"/>
    </source>
</evidence>
<dbReference type="InterPro" id="IPR001611">
    <property type="entry name" value="Leu-rich_rpt"/>
</dbReference>
<evidence type="ECO:0000256" key="3">
    <source>
        <dbReference type="ARBA" id="ARBA00022737"/>
    </source>
</evidence>
<name>K7F173_PELSI</name>
<sequence>VNCSGQGHREVPLPLPKNTSILLLSTNHLASVSTASFQHLPELIDLDLSYNGLSALQTGTPMPLLQELILSHNALELLPSLQGLPALTHLALAHNNITQLAPGHFRDVKLLKELNLRGNRLRTLPEEIFEGLAKLQDLDLSDNTLEELPQGLLAGLELETLRLSGNQLRTLPSGFFPEEHMFAYVFLAGNPWRCDCDLAYLQGWISDNEFSV</sequence>
<keyword evidence="2" id="KW-0732">Signal</keyword>
<dbReference type="AlphaFoldDB" id="K7F173"/>
<dbReference type="PRINTS" id="PR00019">
    <property type="entry name" value="LEURICHRPT"/>
</dbReference>
<dbReference type="SMART" id="SM00369">
    <property type="entry name" value="LRR_TYP"/>
    <property type="match status" value="7"/>
</dbReference>
<dbReference type="HOGENOM" id="CLU_000288_18_10_1"/>
<dbReference type="PROSITE" id="PS51450">
    <property type="entry name" value="LRR"/>
    <property type="match status" value="3"/>
</dbReference>
<reference evidence="5" key="4">
    <citation type="submission" date="2025-09" db="UniProtKB">
        <authorList>
            <consortium name="Ensembl"/>
        </authorList>
    </citation>
    <scope>IDENTIFICATION</scope>
</reference>
<accession>K7F173</accession>
<keyword evidence="4" id="KW-0325">Glycoprotein</keyword>
<dbReference type="Proteomes" id="UP000007267">
    <property type="component" value="Unassembled WGS sequence"/>
</dbReference>
<dbReference type="eggNOG" id="KOG0619">
    <property type="taxonomic scope" value="Eukaryota"/>
</dbReference>
<dbReference type="Ensembl" id="ENSPSIT00000001790.1">
    <property type="protein sequence ID" value="ENSPSIP00000001783.1"/>
    <property type="gene ID" value="ENSPSIG00000001790.1"/>
</dbReference>
<evidence type="ECO:0008006" key="7">
    <source>
        <dbReference type="Google" id="ProtNLM"/>
    </source>
</evidence>
<dbReference type="GeneTree" id="ENSGT00940000163073"/>
<keyword evidence="1" id="KW-0433">Leucine-rich repeat</keyword>
<keyword evidence="3" id="KW-0677">Repeat</keyword>
<dbReference type="SUPFAM" id="SSF52058">
    <property type="entry name" value="L domain-like"/>
    <property type="match status" value="1"/>
</dbReference>
<evidence type="ECO:0000313" key="6">
    <source>
        <dbReference type="Proteomes" id="UP000007267"/>
    </source>
</evidence>
<dbReference type="Pfam" id="PF13516">
    <property type="entry name" value="LRR_6"/>
    <property type="match status" value="1"/>
</dbReference>
<dbReference type="PANTHER" id="PTHR24366:SF158">
    <property type="entry name" value="PLATELET GLYCOPROTEIN IB ALPHA CHAIN-LIKE-RELATED"/>
    <property type="match status" value="1"/>
</dbReference>
<dbReference type="OMA" id="ANCSYVE"/>
<dbReference type="InterPro" id="IPR032675">
    <property type="entry name" value="LRR_dom_sf"/>
</dbReference>
<evidence type="ECO:0000313" key="5">
    <source>
        <dbReference type="Ensembl" id="ENSPSIP00000001783.1"/>
    </source>
</evidence>
<reference evidence="6" key="1">
    <citation type="submission" date="2011-10" db="EMBL/GenBank/DDBJ databases">
        <authorList>
            <consortium name="Soft-shell Turtle Genome Consortium"/>
        </authorList>
    </citation>
    <scope>NUCLEOTIDE SEQUENCE [LARGE SCALE GENOMIC DNA]</scope>
    <source>
        <strain evidence="6">Daiwa-1</strain>
    </source>
</reference>
<dbReference type="SMART" id="SM00364">
    <property type="entry name" value="LRR_BAC"/>
    <property type="match status" value="4"/>
</dbReference>
<dbReference type="GO" id="GO:0007616">
    <property type="term" value="P:long-term memory"/>
    <property type="evidence" value="ECO:0007669"/>
    <property type="project" value="TreeGrafter"/>
</dbReference>
<keyword evidence="6" id="KW-1185">Reference proteome</keyword>